<evidence type="ECO:0000256" key="2">
    <source>
        <dbReference type="ARBA" id="ARBA00022475"/>
    </source>
</evidence>
<comment type="subcellular location">
    <subcellularLocation>
        <location evidence="1">Cell membrane</location>
        <topology evidence="1">Multi-pass membrane protein</topology>
    </subcellularLocation>
</comment>
<feature type="transmembrane region" description="Helical" evidence="6">
    <location>
        <begin position="12"/>
        <end position="35"/>
    </location>
</feature>
<evidence type="ECO:0000256" key="5">
    <source>
        <dbReference type="ARBA" id="ARBA00023136"/>
    </source>
</evidence>
<feature type="transmembrane region" description="Helical" evidence="6">
    <location>
        <begin position="416"/>
        <end position="435"/>
    </location>
</feature>
<dbReference type="GO" id="GO:0005886">
    <property type="term" value="C:plasma membrane"/>
    <property type="evidence" value="ECO:0007669"/>
    <property type="project" value="UniProtKB-SubCell"/>
</dbReference>
<feature type="transmembrane region" description="Helical" evidence="6">
    <location>
        <begin position="172"/>
        <end position="192"/>
    </location>
</feature>
<proteinExistence type="predicted"/>
<feature type="transmembrane region" description="Helical" evidence="6">
    <location>
        <begin position="359"/>
        <end position="376"/>
    </location>
</feature>
<protein>
    <submittedName>
        <fullName evidence="7">Uncharacterized protein</fullName>
    </submittedName>
</protein>
<dbReference type="InterPro" id="IPR050833">
    <property type="entry name" value="Poly_Biosynth_Transport"/>
</dbReference>
<comment type="caution">
    <text evidence="7">The sequence shown here is derived from an EMBL/GenBank/DDBJ whole genome shotgun (WGS) entry which is preliminary data.</text>
</comment>
<evidence type="ECO:0000313" key="8">
    <source>
        <dbReference type="Proteomes" id="UP000178849"/>
    </source>
</evidence>
<feature type="transmembrane region" description="Helical" evidence="6">
    <location>
        <begin position="258"/>
        <end position="279"/>
    </location>
</feature>
<feature type="transmembrane region" description="Helical" evidence="6">
    <location>
        <begin position="143"/>
        <end position="166"/>
    </location>
</feature>
<feature type="transmembrane region" description="Helical" evidence="6">
    <location>
        <begin position="382"/>
        <end position="404"/>
    </location>
</feature>
<sequence length="472" mass="53330">MSLTKSIAQNTFWQILGKIIGTFLGVITIGLLTRYLGQEGFGYYTTALAFMQFFGVLVDMGLYLVLLKEISANPEKENHIFNNILTLRIFSAVLFLGGGALLIFTFPYPDIVKWSAVIVSVSFLFMSLVQILTAVFQKYLKMGLVALAEVVGRLGFLIVILLFIFYQGNLPALMLGNVANTFIYLVILWFLIKKYVKIQWSFDFGYWKLVIKKTWPIALGIAFNLVYFRADTIILSLYKPAADVGLYGAPYKVLEILATFPHMFMGLVMPLLTAAWVANNLERFKNIMQKTFDFFMILVVPMVLGTLPLSGRLMRLIAGPDFIASGKILPILMLATGIIFLGTLFTYTLVVLDKQKSMLKFFFSAAVLSLIGYFALIPRYSYFAAAWVTVIVELLIAISAWMMTRYFAKTKISFKTSLKSLLASLLMLVFIYLLINWPLWLLLPLAVLIYGLFMILMKGVDKKILTDIIKSK</sequence>
<evidence type="ECO:0000313" key="7">
    <source>
        <dbReference type="EMBL" id="OGY88822.1"/>
    </source>
</evidence>
<keyword evidence="2" id="KW-1003">Cell membrane</keyword>
<accession>A0A1G2BI93</accession>
<keyword evidence="5 6" id="KW-0472">Membrane</keyword>
<dbReference type="InterPro" id="IPR002797">
    <property type="entry name" value="Polysacc_synth"/>
</dbReference>
<dbReference type="Proteomes" id="UP000178849">
    <property type="component" value="Unassembled WGS sequence"/>
</dbReference>
<dbReference type="Pfam" id="PF01943">
    <property type="entry name" value="Polysacc_synt"/>
    <property type="match status" value="1"/>
</dbReference>
<evidence type="ECO:0000256" key="3">
    <source>
        <dbReference type="ARBA" id="ARBA00022692"/>
    </source>
</evidence>
<dbReference type="AlphaFoldDB" id="A0A1G2BI93"/>
<dbReference type="STRING" id="1798550.A2927_00320"/>
<dbReference type="PANTHER" id="PTHR30250:SF11">
    <property type="entry name" value="O-ANTIGEN TRANSPORTER-RELATED"/>
    <property type="match status" value="1"/>
</dbReference>
<feature type="transmembrane region" description="Helical" evidence="6">
    <location>
        <begin position="217"/>
        <end position="238"/>
    </location>
</feature>
<evidence type="ECO:0000256" key="1">
    <source>
        <dbReference type="ARBA" id="ARBA00004651"/>
    </source>
</evidence>
<feature type="transmembrane region" description="Helical" evidence="6">
    <location>
        <begin position="291"/>
        <end position="311"/>
    </location>
</feature>
<reference evidence="7 8" key="1">
    <citation type="journal article" date="2016" name="Nat. Commun.">
        <title>Thousands of microbial genomes shed light on interconnected biogeochemical processes in an aquifer system.</title>
        <authorList>
            <person name="Anantharaman K."/>
            <person name="Brown C.T."/>
            <person name="Hug L.A."/>
            <person name="Sharon I."/>
            <person name="Castelle C.J."/>
            <person name="Probst A.J."/>
            <person name="Thomas B.C."/>
            <person name="Singh A."/>
            <person name="Wilkins M.J."/>
            <person name="Karaoz U."/>
            <person name="Brodie E.L."/>
            <person name="Williams K.H."/>
            <person name="Hubbard S.S."/>
            <person name="Banfield J.F."/>
        </authorList>
    </citation>
    <scope>NUCLEOTIDE SEQUENCE [LARGE SCALE GENOMIC DNA]</scope>
</reference>
<gene>
    <name evidence="7" type="ORF">A2927_00320</name>
</gene>
<feature type="transmembrane region" description="Helical" evidence="6">
    <location>
        <begin position="441"/>
        <end position="460"/>
    </location>
</feature>
<feature type="transmembrane region" description="Helical" evidence="6">
    <location>
        <begin position="114"/>
        <end position="136"/>
    </location>
</feature>
<evidence type="ECO:0000256" key="4">
    <source>
        <dbReference type="ARBA" id="ARBA00022989"/>
    </source>
</evidence>
<organism evidence="7 8">
    <name type="scientific">Candidatus Komeilibacteria bacterium RIFCSPLOWO2_01_FULL_45_10</name>
    <dbReference type="NCBI Taxonomy" id="1798550"/>
    <lineage>
        <taxon>Bacteria</taxon>
        <taxon>Candidatus Komeiliibacteriota</taxon>
    </lineage>
</organism>
<feature type="transmembrane region" description="Helical" evidence="6">
    <location>
        <begin position="87"/>
        <end position="108"/>
    </location>
</feature>
<dbReference type="CDD" id="cd13128">
    <property type="entry name" value="MATE_Wzx_like"/>
    <property type="match status" value="1"/>
</dbReference>
<name>A0A1G2BI93_9BACT</name>
<feature type="transmembrane region" description="Helical" evidence="6">
    <location>
        <begin position="41"/>
        <end position="66"/>
    </location>
</feature>
<keyword evidence="4 6" id="KW-1133">Transmembrane helix</keyword>
<dbReference type="EMBL" id="MHKL01000038">
    <property type="protein sequence ID" value="OGY88822.1"/>
    <property type="molecule type" value="Genomic_DNA"/>
</dbReference>
<dbReference type="PANTHER" id="PTHR30250">
    <property type="entry name" value="PST FAMILY PREDICTED COLANIC ACID TRANSPORTER"/>
    <property type="match status" value="1"/>
</dbReference>
<keyword evidence="3 6" id="KW-0812">Transmembrane</keyword>
<evidence type="ECO:0000256" key="6">
    <source>
        <dbReference type="SAM" id="Phobius"/>
    </source>
</evidence>
<feature type="transmembrane region" description="Helical" evidence="6">
    <location>
        <begin position="331"/>
        <end position="352"/>
    </location>
</feature>